<name>A0A3S1H2A5_ELYCH</name>
<proteinExistence type="predicted"/>
<feature type="region of interest" description="Disordered" evidence="1">
    <location>
        <begin position="1426"/>
        <end position="1447"/>
    </location>
</feature>
<feature type="domain" description="GLTSCR protein conserved" evidence="2">
    <location>
        <begin position="942"/>
        <end position="1027"/>
    </location>
</feature>
<evidence type="ECO:0000313" key="4">
    <source>
        <dbReference type="Proteomes" id="UP000271974"/>
    </source>
</evidence>
<sequence length="1602" mass="173779">MLRTTLAQGAQQSMGNQPRQIVLSSQTVIPRQQDPAAAAKNVVLRQLNPSVSPVLYPGGQGGQIQLQPQSTALITSGQGLQVLNTGGGQGNVQLIAQPQIGQGQQQLNQNAVMNLLNSQGVLNNGLVSSGQNILFNGQVVNLGQLGGLAIQQQLQLQQQQQQQQTSGVSLGKTVVSRPVARQLQQQQQLHNQSSPQQQLFLSHNTANGVGVVGNNQQQQLSAQIMLQQQQKVAVGVGGTTLTNIQQGNFRAGGSLTPNNTGSNCSTPAPTPTPSTPTPTPTPDLMLDPNNSIGGKGSQSSNILEQALTMSQIDLQSFEDDFNLLGGSDECLPSIPPVPAPAVTPAPPKPKPKRQSKKSKAAAQQQQQQPPTPTTSLQNTHGQKLSITPQQKIIASNGQVYVLSANGQQLILQQPSTTSVSSIAPQLKPIPSQSAISVVSTMPSANSPSNTSQQRTPQLLLAQNNSQTISNLRQHQQKPPVIPSKIGFQAQKNVFVSASVQNDNKIYVKTSTEVNTIEVDKVIPGKSSLQVEQKKSAAISLSTPAPGVSAFTCSVQPSQTLANQLKSQKITTLEGSFVKQEPSTAVIKQEPVLTTEQASSFSISHSSTPTTSVFQGIAHAVTSGTSSNVVPAPSSLVVSTAITSTVTTQSHQSTIMITSPSVGNSATACATTTSSASTSSKSSAPKEKDPNTIKSMTPIKIANSTLMLSLTPAQKERLEDHVSRMTMKEQNEFLTHQQNLNRRIQQVQQEQQQKLLQQQQKQQELLKQQQQESQAPAPQTNQQQPLAPLTTTATASASTLRLPNKKLSSGQQLFQAASQLRFKHQQQLTSEPATSTLSESEPAASSALTSALPTTVEELESELSDEKKSSQCVPPQHESQIQQKKGQGQQQKQQQQTGLPHRQQQQQTHQVAQAPAGPSQISGQQPVYPQMGICLAEQQLCRDRSLALNPDTHTPFKNLSDAMRRLVRYHTLQDHKPEEDSKTMTTWDTKYSKLCDYLMKKKRYYMRRYNKLKLYHDMCQERRPESLQNLLCFNEQLKELFEAEKEEAKNHPETFQPVRPVERAPSPVEHVQSSPKYIKPVQLVSQSREERRAIKKAKRKDLSSSFGSHFKEPFVKEEVTESRMKQEIWESPKPSFSSLKRKCTPETGSSGTLKLVFKRRTTDDFSVKNSVELARDLKPVVNLEKSDSEYEFDAGGSSQSSQFVKVRRRTSSQSVASQQTSADACSDHSMEDSSSDEASENSSGDEDERSHSGSNLEEDEDVEEDEGENRDEIEQKYNIIKKISKRNHHVSFEVDSLETGKEQDQGDIFQEPRNGHSESEGDAFMETDESNTTLDLIEKKLSGKETRNLFSSVFKFSDISSACGSFSSGKKSGCSLSKSASVTSIASDDVFTATSIPDCATVAEGFNVNSGPLEAMASVSEASLPHQHPTFQPMASLGSPPLRGRDSSINSAITLTSSVSSMEKEAASKGLPSSSILNTPSKSLLQTDAMFNSSDDDDEDDNVLGSSQTHLISRFKVDNRDPQSSMINDSVRSLIKRVLIDDDDSNGHEGEDSQASWSSAQRASSSASSSVAHNGIFHLSSSPSLHTTHDTDLDAAVESILNG</sequence>
<feature type="compositionally biased region" description="Pro residues" evidence="1">
    <location>
        <begin position="333"/>
        <end position="348"/>
    </location>
</feature>
<feature type="region of interest" description="Disordered" evidence="1">
    <location>
        <begin position="672"/>
        <end position="695"/>
    </location>
</feature>
<feature type="compositionally biased region" description="Low complexity" evidence="1">
    <location>
        <begin position="1210"/>
        <end position="1221"/>
    </location>
</feature>
<evidence type="ECO:0000256" key="1">
    <source>
        <dbReference type="SAM" id="MobiDB-lite"/>
    </source>
</evidence>
<accession>A0A3S1H2A5</accession>
<dbReference type="InterPro" id="IPR015671">
    <property type="entry name" value="GSCR1_dom"/>
</dbReference>
<feature type="region of interest" description="Disordered" evidence="1">
    <location>
        <begin position="1293"/>
        <end position="1322"/>
    </location>
</feature>
<feature type="region of interest" description="Disordered" evidence="1">
    <location>
        <begin position="1541"/>
        <end position="1570"/>
    </location>
</feature>
<feature type="region of interest" description="Disordered" evidence="1">
    <location>
        <begin position="1129"/>
        <end position="1149"/>
    </location>
</feature>
<feature type="compositionally biased region" description="Low complexity" evidence="1">
    <location>
        <begin position="1552"/>
        <end position="1570"/>
    </location>
</feature>
<feature type="compositionally biased region" description="Polar residues" evidence="1">
    <location>
        <begin position="255"/>
        <end position="264"/>
    </location>
</feature>
<feature type="compositionally biased region" description="Low complexity" evidence="1">
    <location>
        <begin position="672"/>
        <end position="682"/>
    </location>
</feature>
<reference evidence="3 4" key="1">
    <citation type="submission" date="2019-01" db="EMBL/GenBank/DDBJ databases">
        <title>A draft genome assembly of the solar-powered sea slug Elysia chlorotica.</title>
        <authorList>
            <person name="Cai H."/>
            <person name="Li Q."/>
            <person name="Fang X."/>
            <person name="Li J."/>
            <person name="Curtis N.E."/>
            <person name="Altenburger A."/>
            <person name="Shibata T."/>
            <person name="Feng M."/>
            <person name="Maeda T."/>
            <person name="Schwartz J.A."/>
            <person name="Shigenobu S."/>
            <person name="Lundholm N."/>
            <person name="Nishiyama T."/>
            <person name="Yang H."/>
            <person name="Hasebe M."/>
            <person name="Li S."/>
            <person name="Pierce S.K."/>
            <person name="Wang J."/>
        </authorList>
    </citation>
    <scope>NUCLEOTIDE SEQUENCE [LARGE SCALE GENOMIC DNA]</scope>
    <source>
        <strain evidence="3">EC2010</strain>
        <tissue evidence="3">Whole organism of an adult</tissue>
    </source>
</reference>
<feature type="compositionally biased region" description="Polar residues" evidence="1">
    <location>
        <begin position="288"/>
        <end position="298"/>
    </location>
</feature>
<feature type="compositionally biased region" description="Polar residues" evidence="1">
    <location>
        <begin position="870"/>
        <end position="880"/>
    </location>
</feature>
<feature type="compositionally biased region" description="Basic residues" evidence="1">
    <location>
        <begin position="349"/>
        <end position="359"/>
    </location>
</feature>
<organism evidence="3 4">
    <name type="scientific">Elysia chlorotica</name>
    <name type="common">Eastern emerald elysia</name>
    <name type="synonym">Sea slug</name>
    <dbReference type="NCBI Taxonomy" id="188477"/>
    <lineage>
        <taxon>Eukaryota</taxon>
        <taxon>Metazoa</taxon>
        <taxon>Spiralia</taxon>
        <taxon>Lophotrochozoa</taxon>
        <taxon>Mollusca</taxon>
        <taxon>Gastropoda</taxon>
        <taxon>Heterobranchia</taxon>
        <taxon>Euthyneura</taxon>
        <taxon>Panpulmonata</taxon>
        <taxon>Sacoglossa</taxon>
        <taxon>Placobranchoidea</taxon>
        <taxon>Plakobranchidae</taxon>
        <taxon>Elysia</taxon>
    </lineage>
</organism>
<feature type="compositionally biased region" description="Acidic residues" evidence="1">
    <location>
        <begin position="1255"/>
        <end position="1268"/>
    </location>
</feature>
<feature type="compositionally biased region" description="Low complexity" evidence="1">
    <location>
        <begin position="881"/>
        <end position="914"/>
    </location>
</feature>
<dbReference type="Proteomes" id="UP000271974">
    <property type="component" value="Unassembled WGS sequence"/>
</dbReference>
<evidence type="ECO:0000259" key="2">
    <source>
        <dbReference type="Pfam" id="PF15249"/>
    </source>
</evidence>
<keyword evidence="4" id="KW-1185">Reference proteome</keyword>
<feature type="region of interest" description="Disordered" evidence="1">
    <location>
        <begin position="328"/>
        <end position="384"/>
    </location>
</feature>
<dbReference type="EMBL" id="RQTK01001335">
    <property type="protein sequence ID" value="RUS70777.1"/>
    <property type="molecule type" value="Genomic_DNA"/>
</dbReference>
<feature type="region of interest" description="Disordered" evidence="1">
    <location>
        <begin position="823"/>
        <end position="924"/>
    </location>
</feature>
<feature type="region of interest" description="Disordered" evidence="1">
    <location>
        <begin position="766"/>
        <end position="786"/>
    </location>
</feature>
<comment type="caution">
    <text evidence="3">The sequence shown here is derived from an EMBL/GenBank/DDBJ whole genome shotgun (WGS) entry which is preliminary data.</text>
</comment>
<gene>
    <name evidence="3" type="ORF">EGW08_021456</name>
</gene>
<feature type="compositionally biased region" description="Acidic residues" evidence="1">
    <location>
        <begin position="1232"/>
        <end position="1246"/>
    </location>
</feature>
<feature type="compositionally biased region" description="Pro residues" evidence="1">
    <location>
        <begin position="268"/>
        <end position="281"/>
    </location>
</feature>
<protein>
    <recommendedName>
        <fullName evidence="2">GLTSCR protein conserved domain-containing protein</fullName>
    </recommendedName>
</protein>
<dbReference type="Pfam" id="PF15249">
    <property type="entry name" value="GLTSCR1"/>
    <property type="match status" value="1"/>
</dbReference>
<dbReference type="OrthoDB" id="2556847at2759"/>
<evidence type="ECO:0000313" key="3">
    <source>
        <dbReference type="EMBL" id="RUS70777.1"/>
    </source>
</evidence>
<feature type="compositionally biased region" description="Low complexity" evidence="1">
    <location>
        <begin position="832"/>
        <end position="854"/>
    </location>
</feature>
<feature type="region of interest" description="Disordered" evidence="1">
    <location>
        <begin position="1187"/>
        <end position="1272"/>
    </location>
</feature>
<feature type="region of interest" description="Disordered" evidence="1">
    <location>
        <begin position="248"/>
        <end position="298"/>
    </location>
</feature>
<dbReference type="STRING" id="188477.A0A3S1H2A5"/>